<dbReference type="InterPro" id="IPR029058">
    <property type="entry name" value="AB_hydrolase_fold"/>
</dbReference>
<gene>
    <name evidence="1" type="ORF">K469DRAFT_365310</name>
</gene>
<dbReference type="Gene3D" id="3.40.50.1820">
    <property type="entry name" value="alpha/beta hydrolase"/>
    <property type="match status" value="1"/>
</dbReference>
<evidence type="ECO:0000313" key="1">
    <source>
        <dbReference type="EMBL" id="KAF2191136.1"/>
    </source>
</evidence>
<dbReference type="Proteomes" id="UP000800200">
    <property type="component" value="Unassembled WGS sequence"/>
</dbReference>
<proteinExistence type="predicted"/>
<accession>A0A6A6EMI0</accession>
<organism evidence="1 2">
    <name type="scientific">Zopfia rhizophila CBS 207.26</name>
    <dbReference type="NCBI Taxonomy" id="1314779"/>
    <lineage>
        <taxon>Eukaryota</taxon>
        <taxon>Fungi</taxon>
        <taxon>Dikarya</taxon>
        <taxon>Ascomycota</taxon>
        <taxon>Pezizomycotina</taxon>
        <taxon>Dothideomycetes</taxon>
        <taxon>Dothideomycetes incertae sedis</taxon>
        <taxon>Zopfiaceae</taxon>
        <taxon>Zopfia</taxon>
    </lineage>
</organism>
<reference evidence="1" key="1">
    <citation type="journal article" date="2020" name="Stud. Mycol.">
        <title>101 Dothideomycetes genomes: a test case for predicting lifestyles and emergence of pathogens.</title>
        <authorList>
            <person name="Haridas S."/>
            <person name="Albert R."/>
            <person name="Binder M."/>
            <person name="Bloem J."/>
            <person name="Labutti K."/>
            <person name="Salamov A."/>
            <person name="Andreopoulos B."/>
            <person name="Baker S."/>
            <person name="Barry K."/>
            <person name="Bills G."/>
            <person name="Bluhm B."/>
            <person name="Cannon C."/>
            <person name="Castanera R."/>
            <person name="Culley D."/>
            <person name="Daum C."/>
            <person name="Ezra D."/>
            <person name="Gonzalez J."/>
            <person name="Henrissat B."/>
            <person name="Kuo A."/>
            <person name="Liang C."/>
            <person name="Lipzen A."/>
            <person name="Lutzoni F."/>
            <person name="Magnuson J."/>
            <person name="Mondo S."/>
            <person name="Nolan M."/>
            <person name="Ohm R."/>
            <person name="Pangilinan J."/>
            <person name="Park H.-J."/>
            <person name="Ramirez L."/>
            <person name="Alfaro M."/>
            <person name="Sun H."/>
            <person name="Tritt A."/>
            <person name="Yoshinaga Y."/>
            <person name="Zwiers L.-H."/>
            <person name="Turgeon B."/>
            <person name="Goodwin S."/>
            <person name="Spatafora J."/>
            <person name="Crous P."/>
            <person name="Grigoriev I."/>
        </authorList>
    </citation>
    <scope>NUCLEOTIDE SEQUENCE</scope>
    <source>
        <strain evidence="1">CBS 207.26</strain>
    </source>
</reference>
<dbReference type="SUPFAM" id="SSF53474">
    <property type="entry name" value="alpha/beta-Hydrolases"/>
    <property type="match status" value="1"/>
</dbReference>
<dbReference type="EMBL" id="ML994617">
    <property type="protein sequence ID" value="KAF2191136.1"/>
    <property type="molecule type" value="Genomic_DNA"/>
</dbReference>
<dbReference type="OrthoDB" id="294702at2759"/>
<dbReference type="AlphaFoldDB" id="A0A6A6EMI0"/>
<evidence type="ECO:0008006" key="3">
    <source>
        <dbReference type="Google" id="ProtNLM"/>
    </source>
</evidence>
<name>A0A6A6EMI0_9PEZI</name>
<keyword evidence="2" id="KW-1185">Reference proteome</keyword>
<sequence length="412" mass="46063">MGALEFLCDRRFHQTFTVPPSPDSGRFKLFRVSYADFGDPQSKAVVLFCGALMGTRFTYSPLDQLAKANRVRIIHPDRPGIGGSDAVDQHDRISTWLDMIPHLLARLGVKHVSIASHSGGIIYALNTILTYPHILHPTKPYITFFAPWVHPLHSGITHLKAAEFLPAPVIGRFVSVARFVNNNVMPLAGLSSSFIHGIMDSFSPSTPTPAPAPLTPTLSRTSLRRSLSREGSHSSGLDLDDPEIVEELRQLIVTYLFAESIDGISDDAKLFLKKPSSIPWCSPSIFWSDIDYVVPLLSKMITEESGAEELGRKWNIDAFHAEIDDMVGAKGRIWFDDCWTFNDPHRPSSMDQIENTKPKVETKTAGHEQRNDAFEYRSKVVSGSEHNYLMDPAYGAAGNWLERVWESFRDEV</sequence>
<evidence type="ECO:0000313" key="2">
    <source>
        <dbReference type="Proteomes" id="UP000800200"/>
    </source>
</evidence>
<protein>
    <recommendedName>
        <fullName evidence="3">Alpha/beta-hydrolase</fullName>
    </recommendedName>
</protein>